<evidence type="ECO:0000313" key="1">
    <source>
        <dbReference type="EMBL" id="MEC3939878.1"/>
    </source>
</evidence>
<protein>
    <submittedName>
        <fullName evidence="1">Uncharacterized protein</fullName>
    </submittedName>
</protein>
<dbReference type="Proteomes" id="UP001357437">
    <property type="component" value="Unassembled WGS sequence"/>
</dbReference>
<organism evidence="1 2">
    <name type="scientific">Leclercia adecarboxylata</name>
    <dbReference type="NCBI Taxonomy" id="83655"/>
    <lineage>
        <taxon>Bacteria</taxon>
        <taxon>Pseudomonadati</taxon>
        <taxon>Pseudomonadota</taxon>
        <taxon>Gammaproteobacteria</taxon>
        <taxon>Enterobacterales</taxon>
        <taxon>Enterobacteriaceae</taxon>
        <taxon>Leclercia</taxon>
    </lineage>
</organism>
<dbReference type="EMBL" id="JAYMCU010000440">
    <property type="protein sequence ID" value="MEC3939878.1"/>
    <property type="molecule type" value="Genomic_DNA"/>
</dbReference>
<keyword evidence="2" id="KW-1185">Reference proteome</keyword>
<reference evidence="1 2" key="1">
    <citation type="submission" date="2024-01" db="EMBL/GenBank/DDBJ databases">
        <title>Comparative Genomics of Leclercia adecarboxylata Strains Isolated from Several Sources.</title>
        <authorList>
            <person name="Yescas-Zazueta V."/>
            <person name="Balbuena-Alonso M.G."/>
            <person name="Valencia D."/>
            <person name="Mendez-Pfeiffer P.A."/>
            <person name="Ballesteros-Monrreal M.G."/>
            <person name="Rocha-Gracia R.D.C."/>
            <person name="Barrios-Villa E."/>
        </authorList>
    </citation>
    <scope>NUCLEOTIDE SEQUENCE [LARGE SCALE GENOMIC DNA]</scope>
    <source>
        <strain evidence="1 2">33MEM</strain>
    </source>
</reference>
<comment type="caution">
    <text evidence="1">The sequence shown here is derived from an EMBL/GenBank/DDBJ whole genome shotgun (WGS) entry which is preliminary data.</text>
</comment>
<sequence length="136" mass="15666">MEPQRFTHENEVLAMAPLNDEDEKLFLTQSVYLVAGGEIQWDFVLDDGKDHHFRQQLHHLLNDAQLSSFKCYIRSVLQSLQQETMMVVIDQKEVSVPFHYEIETGGRRVKVPELDGEFLDATCLGDSVPTFISARR</sequence>
<evidence type="ECO:0000313" key="2">
    <source>
        <dbReference type="Proteomes" id="UP001357437"/>
    </source>
</evidence>
<accession>A0ABU6IE74</accession>
<dbReference type="RefSeq" id="WP_326293532.1">
    <property type="nucleotide sequence ID" value="NZ_JAYMCU010000440.1"/>
</dbReference>
<name>A0ABU6IE74_9ENTR</name>
<gene>
    <name evidence="1" type="ORF">VOF76_27680</name>
</gene>
<proteinExistence type="predicted"/>